<comment type="caution">
    <text evidence="1">The sequence shown here is derived from an EMBL/GenBank/DDBJ whole genome shotgun (WGS) entry which is preliminary data.</text>
</comment>
<sequence length="132" mass="14839">MDAKAAQAYLLSKPEAREDFPFGPDVAVMKVRDKMFATLGEEQGEGRMNLKCDPDQALALRDIFEAVIPGYHMNKKHWNTVKLDGSIPVGEIQRMIDHSYALVVGGLPKKVREGMAVRHGREAVYAEQQQER</sequence>
<accession>A0ABR4WB51</accession>
<dbReference type="Proteomes" id="UP000029443">
    <property type="component" value="Unassembled WGS sequence"/>
</dbReference>
<dbReference type="PANTHER" id="PTHR35145">
    <property type="entry name" value="CYTOPLASMIC PROTEIN-RELATED"/>
    <property type="match status" value="1"/>
</dbReference>
<dbReference type="EMBL" id="ARXU01000012">
    <property type="protein sequence ID" value="KGD60276.1"/>
    <property type="molecule type" value="Genomic_DNA"/>
</dbReference>
<gene>
    <name evidence="1" type="ORF">T9A_02669</name>
</gene>
<dbReference type="InterPro" id="IPR058532">
    <property type="entry name" value="YjbR/MT2646/Rv2570-like"/>
</dbReference>
<dbReference type="SUPFAM" id="SSF142906">
    <property type="entry name" value="YjbR-like"/>
    <property type="match status" value="1"/>
</dbReference>
<organism evidence="1 2">
    <name type="scientific">Alcanivorax jadensis T9</name>
    <dbReference type="NCBI Taxonomy" id="1177181"/>
    <lineage>
        <taxon>Bacteria</taxon>
        <taxon>Pseudomonadati</taxon>
        <taxon>Pseudomonadota</taxon>
        <taxon>Gammaproteobacteria</taxon>
        <taxon>Oceanospirillales</taxon>
        <taxon>Alcanivoracaceae</taxon>
        <taxon>Alcanivorax</taxon>
    </lineage>
</organism>
<dbReference type="Gene3D" id="3.90.1150.30">
    <property type="match status" value="1"/>
</dbReference>
<keyword evidence="2" id="KW-1185">Reference proteome</keyword>
<dbReference type="InterPro" id="IPR007351">
    <property type="entry name" value="YjbR"/>
</dbReference>
<dbReference type="InterPro" id="IPR038056">
    <property type="entry name" value="YjbR-like_sf"/>
</dbReference>
<dbReference type="PANTHER" id="PTHR35145:SF1">
    <property type="entry name" value="CYTOPLASMIC PROTEIN"/>
    <property type="match status" value="1"/>
</dbReference>
<evidence type="ECO:0000313" key="2">
    <source>
        <dbReference type="Proteomes" id="UP000029443"/>
    </source>
</evidence>
<evidence type="ECO:0000313" key="1">
    <source>
        <dbReference type="EMBL" id="KGD60276.1"/>
    </source>
</evidence>
<evidence type="ECO:0008006" key="3">
    <source>
        <dbReference type="Google" id="ProtNLM"/>
    </source>
</evidence>
<dbReference type="Pfam" id="PF04237">
    <property type="entry name" value="YjbR"/>
    <property type="match status" value="1"/>
</dbReference>
<reference evidence="1 2" key="1">
    <citation type="submission" date="2012-09" db="EMBL/GenBank/DDBJ databases">
        <title>Genome Sequence of alkane-degrading Bacterium Alcanivorax jadensis T9.</title>
        <authorList>
            <person name="Lai Q."/>
            <person name="Shao Z."/>
        </authorList>
    </citation>
    <scope>NUCLEOTIDE SEQUENCE [LARGE SCALE GENOMIC DNA]</scope>
    <source>
        <strain evidence="1 2">T9</strain>
    </source>
</reference>
<proteinExistence type="predicted"/>
<name>A0ABR4WB51_9GAMM</name>
<protein>
    <recommendedName>
        <fullName evidence="3">MmcQ-like protein</fullName>
    </recommendedName>
</protein>
<dbReference type="RefSeq" id="WP_035249377.1">
    <property type="nucleotide sequence ID" value="NZ_ARXU01000012.1"/>
</dbReference>